<reference evidence="1 2" key="2">
    <citation type="journal article" date="2016" name="Front. Microbiol.">
        <title>Genomics of Three New Bacteriophages Useful in the Biocontrol of Salmonella.</title>
        <authorList>
            <person name="Bardina C."/>
            <person name="Colom J."/>
            <person name="Spricigo D.A."/>
            <person name="Otero J."/>
            <person name="Sanchez-Osuna M."/>
            <person name="Cortes P."/>
            <person name="Llagostera M."/>
        </authorList>
    </citation>
    <scope>NUCLEOTIDE SEQUENCE [LARGE SCALE GENOMIC DNA]</scope>
</reference>
<evidence type="ECO:0000313" key="1">
    <source>
        <dbReference type="EMBL" id="AFQ96149.1"/>
    </source>
</evidence>
<dbReference type="EMBL" id="JN225449">
    <property type="protein sequence ID" value="AFQ96149.1"/>
    <property type="molecule type" value="Genomic_DNA"/>
</dbReference>
<dbReference type="Proteomes" id="UP000011296">
    <property type="component" value="Segment"/>
</dbReference>
<protein>
    <submittedName>
        <fullName evidence="1">Uncharacterized protein</fullName>
    </submittedName>
</protein>
<name>M1FN75_9CAUD</name>
<dbReference type="RefSeq" id="YP_009150159.1">
    <property type="nucleotide sequence ID" value="NC_027360.1"/>
</dbReference>
<dbReference type="GeneID" id="24723902"/>
<dbReference type="KEGG" id="vg:24723902"/>
<reference evidence="2" key="1">
    <citation type="submission" date="2011-07" db="EMBL/GenBank/DDBJ databases">
        <title>New Enterobacteriaphages and their use to control Salmonella enterica.</title>
        <authorList>
            <person name="Bardina C."/>
            <person name="Spricigo D.A."/>
            <person name="Cortes M.P."/>
            <person name="Llagostera M."/>
        </authorList>
    </citation>
    <scope>NUCLEOTIDE SEQUENCE [LARGE SCALE GENOMIC DNA]</scope>
</reference>
<evidence type="ECO:0000313" key="2">
    <source>
        <dbReference type="Proteomes" id="UP000011296"/>
    </source>
</evidence>
<proteinExistence type="predicted"/>
<organism evidence="1 2">
    <name type="scientific">Enterobacteria phage UAB_Phi87</name>
    <dbReference type="NCBI Taxonomy" id="1197935"/>
    <lineage>
        <taxon>Viruses</taxon>
        <taxon>Duplodnaviria</taxon>
        <taxon>Heunggongvirae</taxon>
        <taxon>Uroviricota</taxon>
        <taxon>Caudoviricetes</taxon>
        <taxon>Andersonviridae</taxon>
        <taxon>Ounavirinae</taxon>
        <taxon>Felixounavirus</taxon>
        <taxon>Felixounavirus UAB87</taxon>
    </lineage>
</organism>
<gene>
    <name evidence="1" type="ORF">Phi87_108</name>
</gene>
<sequence>MLVSTRWFMLLSILTKFSMSTTFYKKVLIAICVTKQKIVNKTPIAKDVSKSLLVM</sequence>
<accession>M1FN75</accession>
<keyword evidence="2" id="KW-1185">Reference proteome</keyword>